<evidence type="ECO:0000313" key="4">
    <source>
        <dbReference type="Proteomes" id="UP000276417"/>
    </source>
</evidence>
<protein>
    <recommendedName>
        <fullName evidence="2">Transposase IS701-like DDE domain-containing protein</fullName>
    </recommendedName>
</protein>
<feature type="region of interest" description="Disordered" evidence="1">
    <location>
        <begin position="1"/>
        <end position="24"/>
    </location>
</feature>
<sequence>MRRKAFSSVCAHQTNDSRPDSRGCPQPYWTPPHYLRLLLTLWLVLPGRHNFTNLARYGPISDRTHRSWAQKPVPWVQLNSTLVLQAQDQQTLRCGGILGVDAVFIPKYGNHTPDLASYWSGCQGQSVRGLEGTCVTWIDPATHQPIPLSITQTPATLPVGQSRVDFYATVTLNTIAQLPDQLKKQVQAVVGDAYYAKLNFVARVVDEGQLPFIGKMRKDANLKHLFTGPRTGKPGRPRQYDGKVSLCDFSRWDAIPWADESMVYTVVAYSVSLKRQVRVVTVVWPGSSSRRMEVLFSTSTTMTAATIIALYRARFSMEFPFRDAKQFAGLSGCQSRQVEALHSHWNMALMAVSATRLSQLKHQRASPLVFSMEDEKRRAYNAFFAERILSILTQEQTEQKCEDLLADLLSLGVKAA</sequence>
<dbReference type="InterPro" id="IPR012337">
    <property type="entry name" value="RNaseH-like_sf"/>
</dbReference>
<feature type="domain" description="Transposase IS701-like DDE" evidence="2">
    <location>
        <begin position="43"/>
        <end position="254"/>
    </location>
</feature>
<reference evidence="3 4" key="1">
    <citation type="submission" date="2018-11" db="EMBL/GenBank/DDBJ databases">
        <title>Deinococcus shelandsis sp. nov., isolated from South Shetland Islands soil of Antarctica.</title>
        <authorList>
            <person name="Tian J."/>
        </authorList>
    </citation>
    <scope>NUCLEOTIDE SEQUENCE [LARGE SCALE GENOMIC DNA]</scope>
    <source>
        <strain evidence="3 4">S14-83T</strain>
    </source>
</reference>
<dbReference type="SUPFAM" id="SSF53098">
    <property type="entry name" value="Ribonuclease H-like"/>
    <property type="match status" value="1"/>
</dbReference>
<evidence type="ECO:0000313" key="3">
    <source>
        <dbReference type="EMBL" id="AZI44067.1"/>
    </source>
</evidence>
<proteinExistence type="predicted"/>
<evidence type="ECO:0000256" key="1">
    <source>
        <dbReference type="SAM" id="MobiDB-lite"/>
    </source>
</evidence>
<accession>A0A3G8YII6</accession>
<keyword evidence="4" id="KW-1185">Reference proteome</keyword>
<dbReference type="OrthoDB" id="55651at2"/>
<dbReference type="Proteomes" id="UP000276417">
    <property type="component" value="Chromosome 2"/>
</dbReference>
<dbReference type="Pfam" id="PF13546">
    <property type="entry name" value="DDE_5"/>
    <property type="match status" value="1"/>
</dbReference>
<name>A0A3G8YII6_9DEIO</name>
<dbReference type="InterPro" id="IPR038721">
    <property type="entry name" value="IS701-like_DDE_dom"/>
</dbReference>
<dbReference type="KEGG" id="dph:EHF33_14205"/>
<gene>
    <name evidence="3" type="ORF">EHF33_14205</name>
</gene>
<dbReference type="AlphaFoldDB" id="A0A3G8YII6"/>
<evidence type="ECO:0000259" key="2">
    <source>
        <dbReference type="Pfam" id="PF13546"/>
    </source>
</evidence>
<dbReference type="EMBL" id="CP034184">
    <property type="protein sequence ID" value="AZI44067.1"/>
    <property type="molecule type" value="Genomic_DNA"/>
</dbReference>
<organism evidence="3 4">
    <name type="scientific">Deinococcus psychrotolerans</name>
    <dbReference type="NCBI Taxonomy" id="2489213"/>
    <lineage>
        <taxon>Bacteria</taxon>
        <taxon>Thermotogati</taxon>
        <taxon>Deinococcota</taxon>
        <taxon>Deinococci</taxon>
        <taxon>Deinococcales</taxon>
        <taxon>Deinococcaceae</taxon>
        <taxon>Deinococcus</taxon>
    </lineage>
</organism>